<comment type="subcellular location">
    <subcellularLocation>
        <location evidence="1">Membrane</location>
        <topology evidence="1">Multi-pass membrane protein</topology>
    </subcellularLocation>
</comment>
<evidence type="ECO:0000256" key="2">
    <source>
        <dbReference type="ARBA" id="ARBA00022692"/>
    </source>
</evidence>
<feature type="transmembrane region" description="Helical" evidence="5">
    <location>
        <begin position="7"/>
        <end position="29"/>
    </location>
</feature>
<feature type="transmembrane region" description="Helical" evidence="5">
    <location>
        <begin position="161"/>
        <end position="179"/>
    </location>
</feature>
<feature type="transmembrane region" description="Helical" evidence="5">
    <location>
        <begin position="119"/>
        <end position="141"/>
    </location>
</feature>
<dbReference type="PANTHER" id="PTHR31465:SF35">
    <property type="entry name" value="RTA1 DOMAIN PROTEIN-RELATED"/>
    <property type="match status" value="1"/>
</dbReference>
<evidence type="ECO:0000313" key="6">
    <source>
        <dbReference type="EMBL" id="KAL1620448.1"/>
    </source>
</evidence>
<keyword evidence="4 5" id="KW-0472">Membrane</keyword>
<comment type="caution">
    <text evidence="6">The sequence shown here is derived from an EMBL/GenBank/DDBJ whole genome shotgun (WGS) entry which is preliminary data.</text>
</comment>
<proteinExistence type="predicted"/>
<organism evidence="6 7">
    <name type="scientific">Neofusicoccum ribis</name>
    <dbReference type="NCBI Taxonomy" id="45134"/>
    <lineage>
        <taxon>Eukaryota</taxon>
        <taxon>Fungi</taxon>
        <taxon>Dikarya</taxon>
        <taxon>Ascomycota</taxon>
        <taxon>Pezizomycotina</taxon>
        <taxon>Dothideomycetes</taxon>
        <taxon>Dothideomycetes incertae sedis</taxon>
        <taxon>Botryosphaeriales</taxon>
        <taxon>Botryosphaeriaceae</taxon>
        <taxon>Neofusicoccum</taxon>
    </lineage>
</organism>
<name>A0ABR3SGM3_9PEZI</name>
<dbReference type="Pfam" id="PF04479">
    <property type="entry name" value="RTA1"/>
    <property type="match status" value="1"/>
</dbReference>
<evidence type="ECO:0000256" key="4">
    <source>
        <dbReference type="ARBA" id="ARBA00023136"/>
    </source>
</evidence>
<keyword evidence="2 5" id="KW-0812">Transmembrane</keyword>
<keyword evidence="3 5" id="KW-1133">Transmembrane helix</keyword>
<evidence type="ECO:0000256" key="3">
    <source>
        <dbReference type="ARBA" id="ARBA00022989"/>
    </source>
</evidence>
<evidence type="ECO:0000256" key="5">
    <source>
        <dbReference type="SAM" id="Phobius"/>
    </source>
</evidence>
<sequence>MCRRRTWYFTAFVVGGFFEVFGFGTRIINAIQNPDYTKGPYIVQTLLILLAPALFAASIYMILSRLIRLTEGEHLSFVRSTWLTKIFVLGDVLSFLAQGAGGGQLASAKTADGINKGEIMITAGLVIQLLFFALFILVSILYNVRLRRNPTEASRRTPWQLYFVVLYVVSGLVLIRSVFRLVEYQQGQDGELLSKEAYLYVFDAALMFAAMVVFNIWHPGRIIAPKHALQKVAHLDPESGSNEHMMQNYQYGGRSAGM</sequence>
<dbReference type="Proteomes" id="UP001521116">
    <property type="component" value="Unassembled WGS sequence"/>
</dbReference>
<keyword evidence="7" id="KW-1185">Reference proteome</keyword>
<evidence type="ECO:0008006" key="8">
    <source>
        <dbReference type="Google" id="ProtNLM"/>
    </source>
</evidence>
<protein>
    <recommendedName>
        <fullName evidence="8">Rta1 domain protein</fullName>
    </recommendedName>
</protein>
<feature type="transmembrane region" description="Helical" evidence="5">
    <location>
        <begin position="41"/>
        <end position="62"/>
    </location>
</feature>
<reference evidence="6 7" key="1">
    <citation type="submission" date="2024-02" db="EMBL/GenBank/DDBJ databases">
        <title>De novo assembly and annotation of 12 fungi associated with fruit tree decline syndrome in Ontario, Canada.</title>
        <authorList>
            <person name="Sulman M."/>
            <person name="Ellouze W."/>
            <person name="Ilyukhin E."/>
        </authorList>
    </citation>
    <scope>NUCLEOTIDE SEQUENCE [LARGE SCALE GENOMIC DNA]</scope>
    <source>
        <strain evidence="6 7">M1-105</strain>
    </source>
</reference>
<gene>
    <name evidence="6" type="ORF">SLS56_009679</name>
</gene>
<evidence type="ECO:0000313" key="7">
    <source>
        <dbReference type="Proteomes" id="UP001521116"/>
    </source>
</evidence>
<evidence type="ECO:0000256" key="1">
    <source>
        <dbReference type="ARBA" id="ARBA00004141"/>
    </source>
</evidence>
<accession>A0ABR3SGM3</accession>
<dbReference type="EMBL" id="JAJVDC020000169">
    <property type="protein sequence ID" value="KAL1620448.1"/>
    <property type="molecule type" value="Genomic_DNA"/>
</dbReference>
<dbReference type="InterPro" id="IPR007568">
    <property type="entry name" value="RTA1"/>
</dbReference>
<feature type="transmembrane region" description="Helical" evidence="5">
    <location>
        <begin position="199"/>
        <end position="217"/>
    </location>
</feature>
<dbReference type="PANTHER" id="PTHR31465">
    <property type="entry name" value="PROTEIN RTA1-RELATED"/>
    <property type="match status" value="1"/>
</dbReference>
<feature type="transmembrane region" description="Helical" evidence="5">
    <location>
        <begin position="82"/>
        <end position="99"/>
    </location>
</feature>